<dbReference type="Gene3D" id="3.40.710.10">
    <property type="entry name" value="DD-peptidase/beta-lactamase superfamily"/>
    <property type="match status" value="1"/>
</dbReference>
<evidence type="ECO:0000256" key="10">
    <source>
        <dbReference type="ARBA" id="ARBA00022984"/>
    </source>
</evidence>
<keyword evidence="4 16" id="KW-0132">Cell division</keyword>
<keyword evidence="6 16" id="KW-0645">Protease</keyword>
<feature type="compositionally biased region" description="Basic residues" evidence="17">
    <location>
        <begin position="1"/>
        <end position="12"/>
    </location>
</feature>
<keyword evidence="14 16" id="KW-0131">Cell cycle</keyword>
<evidence type="ECO:0000256" key="16">
    <source>
        <dbReference type="HAMAP-Rule" id="MF_02080"/>
    </source>
</evidence>
<dbReference type="Pfam" id="PF03717">
    <property type="entry name" value="PBP_dimer"/>
    <property type="match status" value="1"/>
</dbReference>
<feature type="domain" description="Penicillin-binding protein transpeptidase" evidence="18">
    <location>
        <begin position="277"/>
        <end position="574"/>
    </location>
</feature>
<keyword evidence="3 16" id="KW-0997">Cell inner membrane</keyword>
<dbReference type="GO" id="GO:0006508">
    <property type="term" value="P:proteolysis"/>
    <property type="evidence" value="ECO:0007669"/>
    <property type="project" value="UniProtKB-KW"/>
</dbReference>
<dbReference type="GO" id="GO:0009252">
    <property type="term" value="P:peptidoglycan biosynthetic process"/>
    <property type="evidence" value="ECO:0007669"/>
    <property type="project" value="UniProtKB-UniRule"/>
</dbReference>
<keyword evidence="21" id="KW-1185">Reference proteome</keyword>
<comment type="catalytic activity">
    <reaction evidence="16">
        <text>Preferential cleavage: (Ac)2-L-Lys-D-Ala-|-D-Ala. Also transpeptidation of peptidyl-alanyl moieties that are N-acyl substituents of D-alanine.</text>
        <dbReference type="EC" id="3.4.16.4"/>
    </reaction>
</comment>
<sequence length="605" mass="66208">MKPSQRRSRRPNARATKAAKPAAKSGAKQKLRPTLFQMRYRFVVFALCSVFVAIVARAAYIQVISPDRLINEGDMRSLRTQTHEVQRGLITDRNGEMLAVSVPVEAIWADPKVLNQRHSFDDKRRWQALAEVIDEQPEALAARLKANPKRRFVYLKRQVTPALARYVRELRIPGIGLKPESRRYYPAGEITAQLVGITNIDDKGLEGVESQYDNWLTGSASKMKVRKSRDGKVVENLSVIEEGENPNDLKLSIDMRLQSLAYRELKKATEYHMASSGSIVIMDVVTGEVLAMANTPSYNPNQRSSMQSFAMRNRAITDTFEPGSTIKPLVVATALAEGVVKPDEVINTSPGWRRIGGSIVRDYRNLGKLDLTHVLLKSSNMGTANLALRMDVETVLNSYAGFGLGDYSGVNLPGESTGVLSRRTRWSDFERATLSFGYGLSATPLQLAKVYAILGNGGRKHPASVLKVRADQLPPAEQVVPEWVADEVVTMLSGITGPEGTAKQAHIDGYTVAGKTGTSRKAVAGGYGDDYVTYFAGLAPAERPRLAMSVVINDPKGEQYYGGTVAAPVFAKVMAGALQMLNVAPYTPKPSVRVAAKRGGVNDRS</sequence>
<evidence type="ECO:0000256" key="11">
    <source>
        <dbReference type="ARBA" id="ARBA00022989"/>
    </source>
</evidence>
<dbReference type="InterPro" id="IPR037532">
    <property type="entry name" value="FtsI_transpept"/>
</dbReference>
<keyword evidence="10 16" id="KW-0573">Peptidoglycan synthesis</keyword>
<dbReference type="InterPro" id="IPR001460">
    <property type="entry name" value="PCN-bd_Tpept"/>
</dbReference>
<proteinExistence type="inferred from homology"/>
<dbReference type="GO" id="GO:0009002">
    <property type="term" value="F:serine-type D-Ala-D-Ala carboxypeptidase activity"/>
    <property type="evidence" value="ECO:0007669"/>
    <property type="project" value="UniProtKB-UniRule"/>
</dbReference>
<evidence type="ECO:0000256" key="8">
    <source>
        <dbReference type="ARBA" id="ARBA00022801"/>
    </source>
</evidence>
<name>A0A1G8KEX0_9GAMM</name>
<keyword evidence="7 16" id="KW-0812">Transmembrane</keyword>
<reference evidence="21" key="1">
    <citation type="submission" date="2016-10" db="EMBL/GenBank/DDBJ databases">
        <authorList>
            <person name="Varghese N."/>
            <person name="Submissions S."/>
        </authorList>
    </citation>
    <scope>NUCLEOTIDE SEQUENCE [LARGE SCALE GENOMIC DNA]</scope>
    <source>
        <strain evidence="21">DSM 23317</strain>
    </source>
</reference>
<evidence type="ECO:0000313" key="21">
    <source>
        <dbReference type="Proteomes" id="UP000199527"/>
    </source>
</evidence>
<dbReference type="GO" id="GO:0008658">
    <property type="term" value="F:penicillin binding"/>
    <property type="evidence" value="ECO:0007669"/>
    <property type="project" value="InterPro"/>
</dbReference>
<dbReference type="SUPFAM" id="SSF56601">
    <property type="entry name" value="beta-lactamase/transpeptidase-like"/>
    <property type="match status" value="1"/>
</dbReference>
<feature type="compositionally biased region" description="Low complexity" evidence="17">
    <location>
        <begin position="13"/>
        <end position="26"/>
    </location>
</feature>
<dbReference type="UniPathway" id="UPA00219"/>
<keyword evidence="13 16" id="KW-0717">Septation</keyword>
<dbReference type="GO" id="GO:0008360">
    <property type="term" value="P:regulation of cell shape"/>
    <property type="evidence" value="ECO:0007669"/>
    <property type="project" value="UniProtKB-KW"/>
</dbReference>
<keyword evidence="8 16" id="KW-0378">Hydrolase</keyword>
<dbReference type="InterPro" id="IPR036138">
    <property type="entry name" value="PBP_dimer_sf"/>
</dbReference>
<evidence type="ECO:0000256" key="15">
    <source>
        <dbReference type="ARBA" id="ARBA00023316"/>
    </source>
</evidence>
<feature type="region of interest" description="Disordered" evidence="17">
    <location>
        <begin position="1"/>
        <end position="26"/>
    </location>
</feature>
<protein>
    <recommendedName>
        <fullName evidence="16">Peptidoglycan D,D-transpeptidase FtsI</fullName>
        <ecNumber evidence="16">3.4.16.4</ecNumber>
    </recommendedName>
    <alternativeName>
        <fullName evidence="16">Penicillin-binding protein 3</fullName>
        <shortName evidence="16">PBP-3</shortName>
    </alternativeName>
</protein>
<dbReference type="GO" id="GO:0071555">
    <property type="term" value="P:cell wall organization"/>
    <property type="evidence" value="ECO:0007669"/>
    <property type="project" value="UniProtKB-KW"/>
</dbReference>
<comment type="pathway">
    <text evidence="16">Cell wall biogenesis; peptidoglycan biosynthesis.</text>
</comment>
<organism evidence="20 21">
    <name type="scientific">Ferrimonas sediminum</name>
    <dbReference type="NCBI Taxonomy" id="718193"/>
    <lineage>
        <taxon>Bacteria</taxon>
        <taxon>Pseudomonadati</taxon>
        <taxon>Pseudomonadota</taxon>
        <taxon>Gammaproteobacteria</taxon>
        <taxon>Alteromonadales</taxon>
        <taxon>Ferrimonadaceae</taxon>
        <taxon>Ferrimonas</taxon>
    </lineage>
</organism>
<evidence type="ECO:0000256" key="12">
    <source>
        <dbReference type="ARBA" id="ARBA00023136"/>
    </source>
</evidence>
<gene>
    <name evidence="16" type="primary">ftsI</name>
    <name evidence="20" type="ORF">SAMN04488540_101351</name>
</gene>
<evidence type="ECO:0000256" key="2">
    <source>
        <dbReference type="ARBA" id="ARBA00022475"/>
    </source>
</evidence>
<keyword evidence="12 16" id="KW-0472">Membrane</keyword>
<evidence type="ECO:0000256" key="14">
    <source>
        <dbReference type="ARBA" id="ARBA00023306"/>
    </source>
</evidence>
<comment type="subcellular location">
    <subcellularLocation>
        <location evidence="1">Membrane</location>
    </subcellularLocation>
</comment>
<dbReference type="Gene3D" id="3.30.450.330">
    <property type="match status" value="1"/>
</dbReference>
<keyword evidence="9 16" id="KW-0133">Cell shape</keyword>
<dbReference type="SUPFAM" id="SSF56519">
    <property type="entry name" value="Penicillin binding protein dimerisation domain"/>
    <property type="match status" value="1"/>
</dbReference>
<evidence type="ECO:0000256" key="17">
    <source>
        <dbReference type="SAM" id="MobiDB-lite"/>
    </source>
</evidence>
<evidence type="ECO:0000256" key="6">
    <source>
        <dbReference type="ARBA" id="ARBA00022670"/>
    </source>
</evidence>
<evidence type="ECO:0000256" key="1">
    <source>
        <dbReference type="ARBA" id="ARBA00004370"/>
    </source>
</evidence>
<dbReference type="GO" id="GO:0043093">
    <property type="term" value="P:FtsZ-dependent cytokinesis"/>
    <property type="evidence" value="ECO:0007669"/>
    <property type="project" value="UniProtKB-UniRule"/>
</dbReference>
<dbReference type="InterPro" id="IPR050515">
    <property type="entry name" value="Beta-lactam/transpept"/>
</dbReference>
<dbReference type="Proteomes" id="UP000199527">
    <property type="component" value="Unassembled WGS sequence"/>
</dbReference>
<dbReference type="GO" id="GO:0005886">
    <property type="term" value="C:plasma membrane"/>
    <property type="evidence" value="ECO:0007669"/>
    <property type="project" value="UniProtKB-UniRule"/>
</dbReference>
<evidence type="ECO:0000256" key="13">
    <source>
        <dbReference type="ARBA" id="ARBA00023210"/>
    </source>
</evidence>
<comment type="function">
    <text evidence="16">Catalyzes cross-linking of the peptidoglycan cell wall at the division septum.</text>
</comment>
<evidence type="ECO:0000256" key="5">
    <source>
        <dbReference type="ARBA" id="ARBA00022645"/>
    </source>
</evidence>
<accession>A0A1G8KEX0</accession>
<keyword evidence="15 16" id="KW-0961">Cell wall biogenesis/degradation</keyword>
<dbReference type="Pfam" id="PF00905">
    <property type="entry name" value="Transpeptidase"/>
    <property type="match status" value="1"/>
</dbReference>
<feature type="domain" description="Penicillin-binding protein dimerisation" evidence="19">
    <location>
        <begin position="84"/>
        <end position="237"/>
    </location>
</feature>
<evidence type="ECO:0000256" key="4">
    <source>
        <dbReference type="ARBA" id="ARBA00022618"/>
    </source>
</evidence>
<dbReference type="PANTHER" id="PTHR30627:SF1">
    <property type="entry name" value="PEPTIDOGLYCAN D,D-TRANSPEPTIDASE FTSI"/>
    <property type="match status" value="1"/>
</dbReference>
<dbReference type="PANTHER" id="PTHR30627">
    <property type="entry name" value="PEPTIDOGLYCAN D,D-TRANSPEPTIDASE"/>
    <property type="match status" value="1"/>
</dbReference>
<evidence type="ECO:0000259" key="19">
    <source>
        <dbReference type="Pfam" id="PF03717"/>
    </source>
</evidence>
<dbReference type="GO" id="GO:0000917">
    <property type="term" value="P:division septum assembly"/>
    <property type="evidence" value="ECO:0007669"/>
    <property type="project" value="UniProtKB-KW"/>
</dbReference>
<evidence type="ECO:0000259" key="18">
    <source>
        <dbReference type="Pfam" id="PF00905"/>
    </source>
</evidence>
<evidence type="ECO:0000313" key="20">
    <source>
        <dbReference type="EMBL" id="SDI41961.1"/>
    </source>
</evidence>
<dbReference type="GO" id="GO:0008955">
    <property type="term" value="F:peptidoglycan glycosyltransferase activity"/>
    <property type="evidence" value="ECO:0007669"/>
    <property type="project" value="InterPro"/>
</dbReference>
<keyword evidence="11 16" id="KW-1133">Transmembrane helix</keyword>
<dbReference type="InterPro" id="IPR005311">
    <property type="entry name" value="PBP_dimer"/>
</dbReference>
<evidence type="ECO:0000256" key="9">
    <source>
        <dbReference type="ARBA" id="ARBA00022960"/>
    </source>
</evidence>
<dbReference type="OrthoDB" id="9789078at2"/>
<dbReference type="EMBL" id="FNEM01000001">
    <property type="protein sequence ID" value="SDI41961.1"/>
    <property type="molecule type" value="Genomic_DNA"/>
</dbReference>
<comment type="similarity">
    <text evidence="16">Belongs to the transpeptidase family. FtsI subfamily.</text>
</comment>
<evidence type="ECO:0000256" key="7">
    <source>
        <dbReference type="ARBA" id="ARBA00022692"/>
    </source>
</evidence>
<keyword evidence="5 16" id="KW-0121">Carboxypeptidase</keyword>
<dbReference type="EC" id="3.4.16.4" evidence="16"/>
<dbReference type="HAMAP" id="MF_02080">
    <property type="entry name" value="FtsI_transpept"/>
    <property type="match status" value="1"/>
</dbReference>
<evidence type="ECO:0000256" key="3">
    <source>
        <dbReference type="ARBA" id="ARBA00022519"/>
    </source>
</evidence>
<dbReference type="AlphaFoldDB" id="A0A1G8KEX0"/>
<keyword evidence="2 16" id="KW-1003">Cell membrane</keyword>
<feature type="active site" description="Acyl-ester intermediate" evidence="16">
    <location>
        <position position="324"/>
    </location>
</feature>
<dbReference type="InterPro" id="IPR012338">
    <property type="entry name" value="Beta-lactam/transpept-like"/>
</dbReference>
<dbReference type="Gene3D" id="3.90.1310.10">
    <property type="entry name" value="Penicillin-binding protein 2a (Domain 2)"/>
    <property type="match status" value="1"/>
</dbReference>